<dbReference type="AlphaFoldDB" id="X0X3C4"/>
<dbReference type="InterPro" id="IPR003869">
    <property type="entry name" value="Polysac_CapD-like"/>
</dbReference>
<dbReference type="SUPFAM" id="SSF51735">
    <property type="entry name" value="NAD(P)-binding Rossmann-fold domains"/>
    <property type="match status" value="1"/>
</dbReference>
<dbReference type="PANTHER" id="PTHR43318:SF1">
    <property type="entry name" value="POLYSACCHARIDE BIOSYNTHESIS PROTEIN EPSC-RELATED"/>
    <property type="match status" value="1"/>
</dbReference>
<feature type="non-terminal residue" evidence="3">
    <location>
        <position position="249"/>
    </location>
</feature>
<comment type="similarity">
    <text evidence="1">Belongs to the polysaccharide synthase family.</text>
</comment>
<dbReference type="InterPro" id="IPR051203">
    <property type="entry name" value="Polysaccharide_Synthase-Rel"/>
</dbReference>
<evidence type="ECO:0000259" key="2">
    <source>
        <dbReference type="Pfam" id="PF02719"/>
    </source>
</evidence>
<accession>X0X3C4</accession>
<dbReference type="PANTHER" id="PTHR43318">
    <property type="entry name" value="UDP-N-ACETYLGLUCOSAMINE 4,6-DEHYDRATASE"/>
    <property type="match status" value="1"/>
</dbReference>
<dbReference type="CDD" id="cd05237">
    <property type="entry name" value="UDP_invert_4-6DH_SDR_e"/>
    <property type="match status" value="1"/>
</dbReference>
<dbReference type="Gene3D" id="3.40.50.720">
    <property type="entry name" value="NAD(P)-binding Rossmann-like Domain"/>
    <property type="match status" value="1"/>
</dbReference>
<evidence type="ECO:0000313" key="3">
    <source>
        <dbReference type="EMBL" id="GAG37734.1"/>
    </source>
</evidence>
<feature type="domain" description="Polysaccharide biosynthesis protein CapD-like" evidence="2">
    <location>
        <begin position="18"/>
        <end position="249"/>
    </location>
</feature>
<dbReference type="EMBL" id="BARS01044583">
    <property type="protein sequence ID" value="GAG37734.1"/>
    <property type="molecule type" value="Genomic_DNA"/>
</dbReference>
<organism evidence="3">
    <name type="scientific">marine sediment metagenome</name>
    <dbReference type="NCBI Taxonomy" id="412755"/>
    <lineage>
        <taxon>unclassified sequences</taxon>
        <taxon>metagenomes</taxon>
        <taxon>ecological metagenomes</taxon>
    </lineage>
</organism>
<dbReference type="Pfam" id="PF02719">
    <property type="entry name" value="Polysacc_synt_2"/>
    <property type="match status" value="1"/>
</dbReference>
<sequence length="249" mass="27730">MVKLDLERISRYVSGKRVLITGAGGSIGSELCRQLIRFNPQLLILFGRGEFSIYNIERELRERYSSIDVITVIGNIKDEKRTRFILGRYQPEVIFHTAAHKHVPLMEVNPCEAVKNNITGSRILMETAEEYGVKRFVLISTDKAVNPASFMGASKRVTELMLQAMVGASKCRFSAVRFGNVLESRGSVIPLLKEQIEKGGPLMVTDSRVSRYFMTTSEAAQLVIQAGAMGEGGDIFVLDMGRPIKIIDL</sequence>
<reference evidence="3" key="1">
    <citation type="journal article" date="2014" name="Front. Microbiol.">
        <title>High frequency of phylogenetically diverse reductive dehalogenase-homologous genes in deep subseafloor sedimentary metagenomes.</title>
        <authorList>
            <person name="Kawai M."/>
            <person name="Futagami T."/>
            <person name="Toyoda A."/>
            <person name="Takaki Y."/>
            <person name="Nishi S."/>
            <person name="Hori S."/>
            <person name="Arai W."/>
            <person name="Tsubouchi T."/>
            <person name="Morono Y."/>
            <person name="Uchiyama I."/>
            <person name="Ito T."/>
            <person name="Fujiyama A."/>
            <person name="Inagaki F."/>
            <person name="Takami H."/>
        </authorList>
    </citation>
    <scope>NUCLEOTIDE SEQUENCE</scope>
    <source>
        <strain evidence="3">Expedition CK06-06</strain>
    </source>
</reference>
<proteinExistence type="inferred from homology"/>
<evidence type="ECO:0000256" key="1">
    <source>
        <dbReference type="ARBA" id="ARBA00007430"/>
    </source>
</evidence>
<name>X0X3C4_9ZZZZ</name>
<comment type="caution">
    <text evidence="3">The sequence shown here is derived from an EMBL/GenBank/DDBJ whole genome shotgun (WGS) entry which is preliminary data.</text>
</comment>
<gene>
    <name evidence="3" type="ORF">S01H1_67328</name>
</gene>
<dbReference type="InterPro" id="IPR036291">
    <property type="entry name" value="NAD(P)-bd_dom_sf"/>
</dbReference>
<protein>
    <recommendedName>
        <fullName evidence="2">Polysaccharide biosynthesis protein CapD-like domain-containing protein</fullName>
    </recommendedName>
</protein>